<evidence type="ECO:0000313" key="1">
    <source>
        <dbReference type="EMBL" id="KAJ8910449.1"/>
    </source>
</evidence>
<keyword evidence="2" id="KW-1185">Reference proteome</keyword>
<name>A0AAV8V8E9_9CUCU</name>
<dbReference type="PANTHER" id="PTHR31511">
    <property type="entry name" value="PROTEIN CBG23764"/>
    <property type="match status" value="1"/>
</dbReference>
<gene>
    <name evidence="1" type="ORF">NQ315_017047</name>
</gene>
<proteinExistence type="predicted"/>
<organism evidence="1 2">
    <name type="scientific">Exocentrus adspersus</name>
    <dbReference type="NCBI Taxonomy" id="1586481"/>
    <lineage>
        <taxon>Eukaryota</taxon>
        <taxon>Metazoa</taxon>
        <taxon>Ecdysozoa</taxon>
        <taxon>Arthropoda</taxon>
        <taxon>Hexapoda</taxon>
        <taxon>Insecta</taxon>
        <taxon>Pterygota</taxon>
        <taxon>Neoptera</taxon>
        <taxon>Endopterygota</taxon>
        <taxon>Coleoptera</taxon>
        <taxon>Polyphaga</taxon>
        <taxon>Cucujiformia</taxon>
        <taxon>Chrysomeloidea</taxon>
        <taxon>Cerambycidae</taxon>
        <taxon>Lamiinae</taxon>
        <taxon>Acanthocinini</taxon>
        <taxon>Exocentrus</taxon>
    </lineage>
</organism>
<dbReference type="Proteomes" id="UP001159042">
    <property type="component" value="Unassembled WGS sequence"/>
</dbReference>
<dbReference type="PANTHER" id="PTHR31511:SF12">
    <property type="entry name" value="RHO TERMINATION FACTOR N-TERMINAL DOMAIN-CONTAINING PROTEIN"/>
    <property type="match status" value="1"/>
</dbReference>
<comment type="caution">
    <text evidence="1">The sequence shown here is derived from an EMBL/GenBank/DDBJ whole genome shotgun (WGS) entry which is preliminary data.</text>
</comment>
<dbReference type="EMBL" id="JANEYG010000293">
    <property type="protein sequence ID" value="KAJ8910449.1"/>
    <property type="molecule type" value="Genomic_DNA"/>
</dbReference>
<protein>
    <submittedName>
        <fullName evidence="1">Uncharacterized protein</fullName>
    </submittedName>
</protein>
<evidence type="ECO:0000313" key="2">
    <source>
        <dbReference type="Proteomes" id="UP001159042"/>
    </source>
</evidence>
<dbReference type="AlphaFoldDB" id="A0AAV8V8E9"/>
<accession>A0AAV8V8E9</accession>
<sequence>MIGLSNMLFIIAIFIKQFNMLKGRQLKMLLKKILTNFPTMRLLAKMSRVSRKTHRCKGAESLISSPYFHSISIFNENFVAIQKRKSKIIFNKPIFVGFSVLDISKTVMYDFHYNYIKKTYGNDDAKLL</sequence>
<reference evidence="1 2" key="1">
    <citation type="journal article" date="2023" name="Insect Mol. Biol.">
        <title>Genome sequencing provides insights into the evolution of gene families encoding plant cell wall-degrading enzymes in longhorned beetles.</title>
        <authorList>
            <person name="Shin N.R."/>
            <person name="Okamura Y."/>
            <person name="Kirsch R."/>
            <person name="Pauchet Y."/>
        </authorList>
    </citation>
    <scope>NUCLEOTIDE SEQUENCE [LARGE SCALE GENOMIC DNA]</scope>
    <source>
        <strain evidence="1">EAD_L_NR</strain>
    </source>
</reference>